<dbReference type="Pfam" id="PF02661">
    <property type="entry name" value="Fic"/>
    <property type="match status" value="1"/>
</dbReference>
<gene>
    <name evidence="2" type="ORF">BN381_70100</name>
</gene>
<dbReference type="HOGENOM" id="CLU_115697_5_1_11"/>
<sequence>MTRYLSFAEFWFLAEQITGVDAATLINASRVDLADSALHAPQAGFGDTDFYPDLYDKAAVLACRIAWNHPLPDGNKRAAWACLVLFIDLNGGLWNDGRPDPDDAVEAMLALAAHDVDEAWLAAWLKDRVEFPA</sequence>
<dbReference type="OrthoDB" id="9802752at2"/>
<dbReference type="SUPFAM" id="SSF140931">
    <property type="entry name" value="Fic-like"/>
    <property type="match status" value="1"/>
</dbReference>
<dbReference type="PANTHER" id="PTHR39426:SF1">
    <property type="entry name" value="HOMOLOGY TO DEATH-ON-CURING PROTEIN OF PHAGE P1"/>
    <property type="match status" value="1"/>
</dbReference>
<reference evidence="2 3" key="1">
    <citation type="journal article" date="2013" name="ISME J.">
        <title>Metabolic model for the filamentous 'Candidatus Microthrix parvicella' based on genomic and metagenomic analyses.</title>
        <authorList>
            <person name="Jon McIlroy S."/>
            <person name="Kristiansen R."/>
            <person name="Albertsen M."/>
            <person name="Michael Karst S."/>
            <person name="Rossetti S."/>
            <person name="Lund Nielsen J."/>
            <person name="Tandoi V."/>
            <person name="James Seviour R."/>
            <person name="Nielsen P.H."/>
        </authorList>
    </citation>
    <scope>NUCLEOTIDE SEQUENCE [LARGE SCALE GENOMIC DNA]</scope>
    <source>
        <strain evidence="2 3">RN1</strain>
    </source>
</reference>
<evidence type="ECO:0000313" key="2">
    <source>
        <dbReference type="EMBL" id="CCM65401.1"/>
    </source>
</evidence>
<dbReference type="InterPro" id="IPR006440">
    <property type="entry name" value="Doc"/>
</dbReference>
<protein>
    <submittedName>
        <fullName evidence="2">Filamentation induced by cAMP protein Fic (Modular protein)</fullName>
    </submittedName>
</protein>
<dbReference type="InterPro" id="IPR053737">
    <property type="entry name" value="Type_II_TA_Toxin"/>
</dbReference>
<dbReference type="PANTHER" id="PTHR39426">
    <property type="entry name" value="HOMOLOGY TO DEATH-ON-CURING PROTEIN OF PHAGE P1"/>
    <property type="match status" value="1"/>
</dbReference>
<dbReference type="Proteomes" id="UP000018291">
    <property type="component" value="Unassembled WGS sequence"/>
</dbReference>
<dbReference type="GO" id="GO:0016301">
    <property type="term" value="F:kinase activity"/>
    <property type="evidence" value="ECO:0007669"/>
    <property type="project" value="InterPro"/>
</dbReference>
<dbReference type="InterPro" id="IPR036597">
    <property type="entry name" value="Fido-like_dom_sf"/>
</dbReference>
<feature type="domain" description="Fido" evidence="1">
    <location>
        <begin position="1"/>
        <end position="127"/>
    </location>
</feature>
<comment type="caution">
    <text evidence="2">The sequence shown here is derived from an EMBL/GenBank/DDBJ whole genome shotgun (WGS) entry which is preliminary data.</text>
</comment>
<evidence type="ECO:0000259" key="1">
    <source>
        <dbReference type="PROSITE" id="PS51459"/>
    </source>
</evidence>
<dbReference type="InterPro" id="IPR003812">
    <property type="entry name" value="Fido"/>
</dbReference>
<organism evidence="2 3">
    <name type="scientific">Candidatus Neomicrothrix parvicella RN1</name>
    <dbReference type="NCBI Taxonomy" id="1229780"/>
    <lineage>
        <taxon>Bacteria</taxon>
        <taxon>Bacillati</taxon>
        <taxon>Actinomycetota</taxon>
        <taxon>Acidimicrobiia</taxon>
        <taxon>Acidimicrobiales</taxon>
        <taxon>Microthrixaceae</taxon>
        <taxon>Candidatus Neomicrothrix</taxon>
    </lineage>
</organism>
<dbReference type="RefSeq" id="WP_012230073.1">
    <property type="nucleotide sequence ID" value="NZ_HG422565.1"/>
</dbReference>
<evidence type="ECO:0000313" key="3">
    <source>
        <dbReference type="Proteomes" id="UP000018291"/>
    </source>
</evidence>
<dbReference type="eggNOG" id="COG3654">
    <property type="taxonomic scope" value="Bacteria"/>
</dbReference>
<dbReference type="AlphaFoldDB" id="R4Z6K7"/>
<dbReference type="Gene3D" id="1.20.120.1870">
    <property type="entry name" value="Fic/DOC protein, Fido domain"/>
    <property type="match status" value="1"/>
</dbReference>
<name>R4Z6K7_9ACTN</name>
<dbReference type="PROSITE" id="PS51459">
    <property type="entry name" value="FIDO"/>
    <property type="match status" value="1"/>
</dbReference>
<proteinExistence type="predicted"/>
<dbReference type="EMBL" id="CANL01000067">
    <property type="protein sequence ID" value="CCM65401.1"/>
    <property type="molecule type" value="Genomic_DNA"/>
</dbReference>
<dbReference type="STRING" id="1229780.BN381_70100"/>
<accession>R4Z6K7</accession>
<keyword evidence="3" id="KW-1185">Reference proteome</keyword>